<accession>A0A9P5ZLA3</accession>
<feature type="compositionally biased region" description="Polar residues" evidence="1">
    <location>
        <begin position="69"/>
        <end position="84"/>
    </location>
</feature>
<evidence type="ECO:0000256" key="1">
    <source>
        <dbReference type="SAM" id="MobiDB-lite"/>
    </source>
</evidence>
<comment type="caution">
    <text evidence="2">The sequence shown here is derived from an EMBL/GenBank/DDBJ whole genome shotgun (WGS) entry which is preliminary data.</text>
</comment>
<protein>
    <submittedName>
        <fullName evidence="2">Uncharacterized protein</fullName>
    </submittedName>
</protein>
<dbReference type="EMBL" id="MU154682">
    <property type="protein sequence ID" value="KAF9489133.1"/>
    <property type="molecule type" value="Genomic_DNA"/>
</dbReference>
<name>A0A9P5ZLA3_PLEER</name>
<keyword evidence="3" id="KW-1185">Reference proteome</keyword>
<reference evidence="2" key="1">
    <citation type="submission" date="2020-11" db="EMBL/GenBank/DDBJ databases">
        <authorList>
            <consortium name="DOE Joint Genome Institute"/>
            <person name="Ahrendt S."/>
            <person name="Riley R."/>
            <person name="Andreopoulos W."/>
            <person name="Labutti K."/>
            <person name="Pangilinan J."/>
            <person name="Ruiz-Duenas F.J."/>
            <person name="Barrasa J.M."/>
            <person name="Sanchez-Garcia M."/>
            <person name="Camarero S."/>
            <person name="Miyauchi S."/>
            <person name="Serrano A."/>
            <person name="Linde D."/>
            <person name="Babiker R."/>
            <person name="Drula E."/>
            <person name="Ayuso-Fernandez I."/>
            <person name="Pacheco R."/>
            <person name="Padilla G."/>
            <person name="Ferreira P."/>
            <person name="Barriuso J."/>
            <person name="Kellner H."/>
            <person name="Castanera R."/>
            <person name="Alfaro M."/>
            <person name="Ramirez L."/>
            <person name="Pisabarro A.G."/>
            <person name="Kuo A."/>
            <person name="Tritt A."/>
            <person name="Lipzen A."/>
            <person name="He G."/>
            <person name="Yan M."/>
            <person name="Ng V."/>
            <person name="Cullen D."/>
            <person name="Martin F."/>
            <person name="Rosso M.-N."/>
            <person name="Henrissat B."/>
            <person name="Hibbett D."/>
            <person name="Martinez A.T."/>
            <person name="Grigoriev I.V."/>
        </authorList>
    </citation>
    <scope>NUCLEOTIDE SEQUENCE</scope>
    <source>
        <strain evidence="2">ATCC 90797</strain>
    </source>
</reference>
<sequence length="122" mass="13389">MLAFSARCVKEAKANVSASLASEPIAIRPKPRRLQCPTTDGTNDEELQYPPVHSNTAGRITDRSKARAINTTQHTDTLMTQPSATARKGVTEEERLAHDAEQYRAAEGSKRQSKKSNQALNL</sequence>
<proteinExistence type="predicted"/>
<feature type="region of interest" description="Disordered" evidence="1">
    <location>
        <begin position="32"/>
        <end position="122"/>
    </location>
</feature>
<evidence type="ECO:0000313" key="3">
    <source>
        <dbReference type="Proteomes" id="UP000807025"/>
    </source>
</evidence>
<organism evidence="2 3">
    <name type="scientific">Pleurotus eryngii</name>
    <name type="common">Boletus of the steppes</name>
    <dbReference type="NCBI Taxonomy" id="5323"/>
    <lineage>
        <taxon>Eukaryota</taxon>
        <taxon>Fungi</taxon>
        <taxon>Dikarya</taxon>
        <taxon>Basidiomycota</taxon>
        <taxon>Agaricomycotina</taxon>
        <taxon>Agaricomycetes</taxon>
        <taxon>Agaricomycetidae</taxon>
        <taxon>Agaricales</taxon>
        <taxon>Pleurotineae</taxon>
        <taxon>Pleurotaceae</taxon>
        <taxon>Pleurotus</taxon>
    </lineage>
</organism>
<dbReference type="Proteomes" id="UP000807025">
    <property type="component" value="Unassembled WGS sequence"/>
</dbReference>
<dbReference type="AlphaFoldDB" id="A0A9P5ZLA3"/>
<evidence type="ECO:0000313" key="2">
    <source>
        <dbReference type="EMBL" id="KAF9489133.1"/>
    </source>
</evidence>
<feature type="compositionally biased region" description="Basic and acidic residues" evidence="1">
    <location>
        <begin position="89"/>
        <end position="110"/>
    </location>
</feature>
<gene>
    <name evidence="2" type="ORF">BDN71DRAFT_1512430</name>
</gene>